<organism evidence="2 3">
    <name type="scientific">Arachis hypogaea</name>
    <name type="common">Peanut</name>
    <dbReference type="NCBI Taxonomy" id="3818"/>
    <lineage>
        <taxon>Eukaryota</taxon>
        <taxon>Viridiplantae</taxon>
        <taxon>Streptophyta</taxon>
        <taxon>Embryophyta</taxon>
        <taxon>Tracheophyta</taxon>
        <taxon>Spermatophyta</taxon>
        <taxon>Magnoliopsida</taxon>
        <taxon>eudicotyledons</taxon>
        <taxon>Gunneridae</taxon>
        <taxon>Pentapetalae</taxon>
        <taxon>rosids</taxon>
        <taxon>fabids</taxon>
        <taxon>Fabales</taxon>
        <taxon>Fabaceae</taxon>
        <taxon>Papilionoideae</taxon>
        <taxon>50 kb inversion clade</taxon>
        <taxon>dalbergioids sensu lato</taxon>
        <taxon>Dalbergieae</taxon>
        <taxon>Pterocarpus clade</taxon>
        <taxon>Arachis</taxon>
    </lineage>
</organism>
<dbReference type="EMBL" id="SDMP01000003">
    <property type="protein sequence ID" value="RYR68750.1"/>
    <property type="molecule type" value="Genomic_DNA"/>
</dbReference>
<dbReference type="Proteomes" id="UP000289738">
    <property type="component" value="Chromosome A03"/>
</dbReference>
<name>A0A445E003_ARAHY</name>
<evidence type="ECO:0000313" key="2">
    <source>
        <dbReference type="EMBL" id="RYR68750.1"/>
    </source>
</evidence>
<keyword evidence="3" id="KW-1185">Reference proteome</keyword>
<proteinExistence type="predicted"/>
<comment type="caution">
    <text evidence="2">The sequence shown here is derived from an EMBL/GenBank/DDBJ whole genome shotgun (WGS) entry which is preliminary data.</text>
</comment>
<gene>
    <name evidence="2" type="ORF">Ahy_A03g015223</name>
</gene>
<sequence>MANITSRPQRTSPSSRTHHSVSSLSHLSHYHSRTQSFSSPVSITVSDLALKLIVSSPSRTQSRVLLALVVAAAEPVGRGLSSFSYSCLRSHCQLPLRNQQLVSDLLCLLSPPSLLLCNISPARLQPVTSSPICSPLVLCASLRRCYALCSSSFVHFLCTLSPPVSSLQRRHVTVEATIVEPGQRTYFVPKPLQISFPCLGLFV</sequence>
<accession>A0A445E003</accession>
<dbReference type="AlphaFoldDB" id="A0A445E003"/>
<evidence type="ECO:0000313" key="3">
    <source>
        <dbReference type="Proteomes" id="UP000289738"/>
    </source>
</evidence>
<evidence type="ECO:0000256" key="1">
    <source>
        <dbReference type="SAM" id="MobiDB-lite"/>
    </source>
</evidence>
<feature type="region of interest" description="Disordered" evidence="1">
    <location>
        <begin position="1"/>
        <end position="23"/>
    </location>
</feature>
<protein>
    <submittedName>
        <fullName evidence="2">Uncharacterized protein</fullName>
    </submittedName>
</protein>
<reference evidence="2 3" key="1">
    <citation type="submission" date="2019-01" db="EMBL/GenBank/DDBJ databases">
        <title>Sequencing of cultivated peanut Arachis hypogaea provides insights into genome evolution and oil improvement.</title>
        <authorList>
            <person name="Chen X."/>
        </authorList>
    </citation>
    <scope>NUCLEOTIDE SEQUENCE [LARGE SCALE GENOMIC DNA]</scope>
    <source>
        <strain evidence="3">cv. Fuhuasheng</strain>
        <tissue evidence="2">Leaves</tissue>
    </source>
</reference>